<dbReference type="InterPro" id="IPR011100">
    <property type="entry name" value="Glyco_hydro_67_cat"/>
</dbReference>
<evidence type="ECO:0000256" key="8">
    <source>
        <dbReference type="RuleBase" id="RU361198"/>
    </source>
</evidence>
<evidence type="ECO:0000256" key="2">
    <source>
        <dbReference type="ARBA" id="ARBA00022651"/>
    </source>
</evidence>
<dbReference type="PANTHER" id="PTHR39207">
    <property type="entry name" value="ALPHA-GLUCURONIDASE A"/>
    <property type="match status" value="1"/>
</dbReference>
<dbReference type="GO" id="GO:0016787">
    <property type="term" value="F:hydrolase activity"/>
    <property type="evidence" value="ECO:0007669"/>
    <property type="project" value="UniProtKB-KW"/>
</dbReference>
<evidence type="ECO:0000256" key="6">
    <source>
        <dbReference type="ARBA" id="ARBA00023326"/>
    </source>
</evidence>
<dbReference type="PIRSF" id="PIRSF029900">
    <property type="entry name" value="Alpha-glucuronds"/>
    <property type="match status" value="1"/>
</dbReference>
<feature type="domain" description="Glycosyl hydrolase family 67 catalytic" evidence="11">
    <location>
        <begin position="150"/>
        <end position="469"/>
    </location>
</feature>
<accession>A0ABV8AX05</accession>
<dbReference type="Pfam" id="PF03648">
    <property type="entry name" value="Glyco_hydro_67N"/>
    <property type="match status" value="1"/>
</dbReference>
<name>A0ABV8AX05_9BACT</name>
<comment type="similarity">
    <text evidence="1 7 8">Belongs to the glycosyl hydrolase 67 family.</text>
</comment>
<comment type="catalytic activity">
    <reaction evidence="8">
        <text>Hydrolysis of (1-&gt;2)-alpha-D-(4-O-methyl)glucuronosyl links in the main chain of hardwood xylans.</text>
        <dbReference type="EC" id="3.2.1.131"/>
    </reaction>
</comment>
<organism evidence="12 13">
    <name type="scientific">Algoriphagus namhaensis</name>
    <dbReference type="NCBI Taxonomy" id="915353"/>
    <lineage>
        <taxon>Bacteria</taxon>
        <taxon>Pseudomonadati</taxon>
        <taxon>Bacteroidota</taxon>
        <taxon>Cytophagia</taxon>
        <taxon>Cytophagales</taxon>
        <taxon>Cyclobacteriaceae</taxon>
        <taxon>Algoriphagus</taxon>
    </lineage>
</organism>
<dbReference type="InterPro" id="IPR011099">
    <property type="entry name" value="Glyco_hydro_67_C"/>
</dbReference>
<dbReference type="EMBL" id="JBHRZS010000007">
    <property type="protein sequence ID" value="MFC3881814.1"/>
    <property type="molecule type" value="Genomic_DNA"/>
</dbReference>
<dbReference type="InterPro" id="IPR017853">
    <property type="entry name" value="GH"/>
</dbReference>
<feature type="domain" description="Alpha glucuronidase N-terminal" evidence="9">
    <location>
        <begin position="25"/>
        <end position="146"/>
    </location>
</feature>
<dbReference type="InterPro" id="IPR011395">
    <property type="entry name" value="Glyco_hydro_67_aGlcAse"/>
</dbReference>
<dbReference type="SUPFAM" id="SSF51445">
    <property type="entry name" value="(Trans)glycosidases"/>
    <property type="match status" value="1"/>
</dbReference>
<evidence type="ECO:0000256" key="3">
    <source>
        <dbReference type="ARBA" id="ARBA00022801"/>
    </source>
</evidence>
<evidence type="ECO:0000256" key="7">
    <source>
        <dbReference type="PIRNR" id="PIRNR029900"/>
    </source>
</evidence>
<evidence type="ECO:0000259" key="11">
    <source>
        <dbReference type="Pfam" id="PF07488"/>
    </source>
</evidence>
<evidence type="ECO:0000256" key="5">
    <source>
        <dbReference type="ARBA" id="ARBA00023295"/>
    </source>
</evidence>
<keyword evidence="6 8" id="KW-0624">Polysaccharide degradation</keyword>
<reference evidence="13" key="1">
    <citation type="journal article" date="2019" name="Int. J. Syst. Evol. Microbiol.">
        <title>The Global Catalogue of Microorganisms (GCM) 10K type strain sequencing project: providing services to taxonomists for standard genome sequencing and annotation.</title>
        <authorList>
            <consortium name="The Broad Institute Genomics Platform"/>
            <consortium name="The Broad Institute Genome Sequencing Center for Infectious Disease"/>
            <person name="Wu L."/>
            <person name="Ma J."/>
        </authorList>
    </citation>
    <scope>NUCLEOTIDE SEQUENCE [LARGE SCALE GENOMIC DNA]</scope>
    <source>
        <strain evidence="13">CCUG 60523</strain>
    </source>
</reference>
<dbReference type="Proteomes" id="UP001595805">
    <property type="component" value="Unassembled WGS sequence"/>
</dbReference>
<dbReference type="InterPro" id="IPR037054">
    <property type="entry name" value="A-glucoronidase_C_sf"/>
</dbReference>
<evidence type="ECO:0000256" key="4">
    <source>
        <dbReference type="ARBA" id="ARBA00023277"/>
    </source>
</evidence>
<evidence type="ECO:0000313" key="12">
    <source>
        <dbReference type="EMBL" id="MFC3881814.1"/>
    </source>
</evidence>
<evidence type="ECO:0000313" key="13">
    <source>
        <dbReference type="Proteomes" id="UP001595805"/>
    </source>
</evidence>
<dbReference type="SUPFAM" id="SSF55545">
    <property type="entry name" value="beta-N-acetylhexosaminidase-like domain"/>
    <property type="match status" value="1"/>
</dbReference>
<dbReference type="RefSeq" id="WP_377907164.1">
    <property type="nucleotide sequence ID" value="NZ_JBHRZS010000007.1"/>
</dbReference>
<keyword evidence="13" id="KW-1185">Reference proteome</keyword>
<dbReference type="Gene3D" id="3.20.20.80">
    <property type="entry name" value="Glycosidases"/>
    <property type="match status" value="1"/>
</dbReference>
<keyword evidence="4 8" id="KW-0119">Carbohydrate metabolism</keyword>
<keyword evidence="5 7" id="KW-0326">Glycosidase</keyword>
<dbReference type="Gene3D" id="3.90.1330.10">
    <property type="entry name" value="Alpha-glucuronidase, C-terminal domain"/>
    <property type="match status" value="1"/>
</dbReference>
<evidence type="ECO:0000259" key="9">
    <source>
        <dbReference type="Pfam" id="PF03648"/>
    </source>
</evidence>
<dbReference type="InterPro" id="IPR005154">
    <property type="entry name" value="Glyco_hydro_67_aGlcAse_N"/>
</dbReference>
<proteinExistence type="inferred from homology"/>
<dbReference type="Pfam" id="PF07488">
    <property type="entry name" value="Glyco_hydro_67M"/>
    <property type="match status" value="1"/>
</dbReference>
<gene>
    <name evidence="12" type="ORF">ACFOSV_16580</name>
</gene>
<dbReference type="Gene3D" id="3.30.379.10">
    <property type="entry name" value="Chitobiase/beta-hexosaminidase domain 2-like"/>
    <property type="match status" value="1"/>
</dbReference>
<dbReference type="EC" id="3.2.1.131" evidence="8"/>
<keyword evidence="3 7" id="KW-0378">Hydrolase</keyword>
<keyword evidence="2 7" id="KW-0858">Xylan degradation</keyword>
<evidence type="ECO:0000256" key="1">
    <source>
        <dbReference type="ARBA" id="ARBA00008833"/>
    </source>
</evidence>
<comment type="caution">
    <text evidence="12">The sequence shown here is derived from an EMBL/GenBank/DDBJ whole genome shotgun (WGS) entry which is preliminary data.</text>
</comment>
<dbReference type="InterPro" id="IPR029018">
    <property type="entry name" value="Hex-like_dom2"/>
</dbReference>
<dbReference type="PANTHER" id="PTHR39207:SF1">
    <property type="entry name" value="ALPHA-GLUCURONIDASE A"/>
    <property type="match status" value="1"/>
</dbReference>
<evidence type="ECO:0000259" key="10">
    <source>
        <dbReference type="Pfam" id="PF07477"/>
    </source>
</evidence>
<protein>
    <recommendedName>
        <fullName evidence="8">Xylan alpha-1,2-glucuronidase</fullName>
        <ecNumber evidence="8">3.2.1.131</ecNumber>
    </recommendedName>
</protein>
<dbReference type="Pfam" id="PF07477">
    <property type="entry name" value="Glyco_hydro_67C"/>
    <property type="match status" value="1"/>
</dbReference>
<feature type="domain" description="Glycosyl hydrolase family 67 C-terminal" evidence="10">
    <location>
        <begin position="470"/>
        <end position="693"/>
    </location>
</feature>
<comment type="subunit">
    <text evidence="8">Homodimer.</text>
</comment>
<sequence>MRIALLLFFTLILVLPTQANDGYKLWLDYQPIENSTLKDEVGELMNGIYLFDQGPTFEIIQSELSLASEKMLGASIDFKKINREKSLLWIGTREQLLPFLSASLESEIKNLGEEGYWMGMIESDGAKHFTIVGNQPVGTLYGVFNFLQNIQKGTFDKNTLISDYPKVKIRMLNHWDNLDRTVERGYAGFSIWDWHKLPEYIDPKYKDYARANASIGINAVSLTNVNANALVLTTDFMKKVKVLADLFRPYGIKVYLTARFSAPMEIGGLETADPLDPEVQSFWQKKTDEIYSFIPDFGGYLVKANSEGQPGPHEFGRDHSQGANMLAEALAPHGGLLIWRAFVYSHEVDEDRHKQANLEFIPLDGNFRDNVILQVKNGAIDFQPREPFHPLFGAMKETQVGMEFQITQEYLGQATQLVFLAPMWEEVLKSKTFRPTANSTVSEIIQTPVSPRQVTLMAGVSNIGNERNWTGHLFAQANWFAFGKQAWNPEINSDQISEDWIKLTFGQTQELVSKINQIMLPSHEAAVNYMTPLGLHHIMGRGHHYGPGPWVTGGRADWTSLYYHRADSLGIGFDRTSSGSNALSQYAPEIANNWSNTSQIPEKYLLWFHHVPWDFKMKSGKTLWKEIALHYDQGVKSVAEMQNIWASLENDLDAERWDHVNQLLAVQRTEAEWWRNACLLYFQTFSQRPFPAEIEQPAGDLDYFKSLSFPFAPGIRPSW</sequence>